<reference evidence="6" key="1">
    <citation type="submission" date="2021-02" db="EMBL/GenBank/DDBJ databases">
        <authorList>
            <person name="Nowell W R."/>
        </authorList>
    </citation>
    <scope>NUCLEOTIDE SEQUENCE</scope>
</reference>
<sequence length="426" mass="46411">MHSSSNSIPLQRVKRNCTLTGTSEQISFKCHRSCDGTSTVEPKDCNNKVLTQTKLGVSKLFGTDRLLDEAHGSYWIGLITIGTPAQSFYVDFDTGSSDLWVPGATCGISCGGTHTFSSSASSTYTLWNKNFTIYYGDGSHATGKWANDTITVGGSISGISVSHQPFAVATSAYGMSSRVSDGLIGMAYRNIAQGGEYPVIWSMYLAGQLTQPIFGFWFNPVTTGSSGGELILGGYDNTKFTGNFTYAPVSSQDSGTTLIAVPSNYANQINTQLGGTYDYISGLYTLNCQTQLLSSFPNLTFTISGRQFVLTPLMYMIITGSGSSNDPYICYSVIQPTYGIVDLQNRTIWIIGDYFMRRFYNVFDMQNNRIGLATSTSYSQLQTVPSTLFTPKSSTTKLDHMWMIYSCLSLTVLVISNPFLACSSYS</sequence>
<dbReference type="GO" id="GO:0004190">
    <property type="term" value="F:aspartic-type endopeptidase activity"/>
    <property type="evidence" value="ECO:0007669"/>
    <property type="project" value="UniProtKB-KW"/>
</dbReference>
<dbReference type="PRINTS" id="PR00792">
    <property type="entry name" value="PEPSIN"/>
</dbReference>
<dbReference type="InterPro" id="IPR034164">
    <property type="entry name" value="Pepsin-like_dom"/>
</dbReference>
<feature type="disulfide bond" evidence="3">
    <location>
        <begin position="288"/>
        <end position="330"/>
    </location>
</feature>
<dbReference type="EMBL" id="CAJNOQ010003852">
    <property type="protein sequence ID" value="CAF1032653.1"/>
    <property type="molecule type" value="Genomic_DNA"/>
</dbReference>
<accession>A0A814J511</accession>
<evidence type="ECO:0000259" key="5">
    <source>
        <dbReference type="PROSITE" id="PS51767"/>
    </source>
</evidence>
<feature type="disulfide bond" evidence="3">
    <location>
        <begin position="106"/>
        <end position="110"/>
    </location>
</feature>
<dbReference type="InterPro" id="IPR033121">
    <property type="entry name" value="PEPTIDASE_A1"/>
</dbReference>
<dbReference type="Proteomes" id="UP000681722">
    <property type="component" value="Unassembled WGS sequence"/>
</dbReference>
<gene>
    <name evidence="6" type="ORF">GPM918_LOCUS15360</name>
    <name evidence="7" type="ORF">SRO942_LOCUS15360</name>
</gene>
<evidence type="ECO:0000313" key="7">
    <source>
        <dbReference type="EMBL" id="CAF3803451.1"/>
    </source>
</evidence>
<evidence type="ECO:0000256" key="2">
    <source>
        <dbReference type="PIRSR" id="PIRSR601461-1"/>
    </source>
</evidence>
<keyword evidence="8" id="KW-1185">Reference proteome</keyword>
<dbReference type="GO" id="GO:0006508">
    <property type="term" value="P:proteolysis"/>
    <property type="evidence" value="ECO:0007669"/>
    <property type="project" value="UniProtKB-KW"/>
</dbReference>
<dbReference type="SUPFAM" id="SSF50630">
    <property type="entry name" value="Acid proteases"/>
    <property type="match status" value="1"/>
</dbReference>
<comment type="similarity">
    <text evidence="1 4">Belongs to the peptidase A1 family.</text>
</comment>
<feature type="domain" description="Peptidase A1" evidence="5">
    <location>
        <begin position="75"/>
        <end position="373"/>
    </location>
</feature>
<dbReference type="InterPro" id="IPR001969">
    <property type="entry name" value="Aspartic_peptidase_AS"/>
</dbReference>
<dbReference type="InterPro" id="IPR001461">
    <property type="entry name" value="Aspartic_peptidase_A1"/>
</dbReference>
<keyword evidence="4" id="KW-0645">Protease</keyword>
<dbReference type="Proteomes" id="UP000663829">
    <property type="component" value="Unassembled WGS sequence"/>
</dbReference>
<dbReference type="PANTHER" id="PTHR47966">
    <property type="entry name" value="BETA-SITE APP-CLEAVING ENZYME, ISOFORM A-RELATED"/>
    <property type="match status" value="1"/>
</dbReference>
<dbReference type="FunFam" id="2.40.70.10:FF:000008">
    <property type="entry name" value="Cathepsin D"/>
    <property type="match status" value="1"/>
</dbReference>
<dbReference type="CDD" id="cd05471">
    <property type="entry name" value="pepsin_like"/>
    <property type="match status" value="1"/>
</dbReference>
<keyword evidence="4" id="KW-0378">Hydrolase</keyword>
<protein>
    <recommendedName>
        <fullName evidence="5">Peptidase A1 domain-containing protein</fullName>
    </recommendedName>
</protein>
<feature type="active site" evidence="2">
    <location>
        <position position="253"/>
    </location>
</feature>
<keyword evidence="3" id="KW-1015">Disulfide bond</keyword>
<dbReference type="PROSITE" id="PS00141">
    <property type="entry name" value="ASP_PROTEASE"/>
    <property type="match status" value="1"/>
</dbReference>
<keyword evidence="4" id="KW-0064">Aspartyl protease</keyword>
<dbReference type="Gene3D" id="2.40.70.10">
    <property type="entry name" value="Acid Proteases"/>
    <property type="match status" value="3"/>
</dbReference>
<dbReference type="AlphaFoldDB" id="A0A814J511"/>
<organism evidence="6 8">
    <name type="scientific">Didymodactylos carnosus</name>
    <dbReference type="NCBI Taxonomy" id="1234261"/>
    <lineage>
        <taxon>Eukaryota</taxon>
        <taxon>Metazoa</taxon>
        <taxon>Spiralia</taxon>
        <taxon>Gnathifera</taxon>
        <taxon>Rotifera</taxon>
        <taxon>Eurotatoria</taxon>
        <taxon>Bdelloidea</taxon>
        <taxon>Philodinida</taxon>
        <taxon>Philodinidae</taxon>
        <taxon>Didymodactylos</taxon>
    </lineage>
</organism>
<proteinExistence type="inferred from homology"/>
<evidence type="ECO:0000256" key="3">
    <source>
        <dbReference type="PIRSR" id="PIRSR601461-2"/>
    </source>
</evidence>
<comment type="caution">
    <text evidence="6">The sequence shown here is derived from an EMBL/GenBank/DDBJ whole genome shotgun (WGS) entry which is preliminary data.</text>
</comment>
<feature type="active site" evidence="2">
    <location>
        <position position="93"/>
    </location>
</feature>
<dbReference type="Pfam" id="PF00026">
    <property type="entry name" value="Asp"/>
    <property type="match status" value="2"/>
</dbReference>
<evidence type="ECO:0000313" key="8">
    <source>
        <dbReference type="Proteomes" id="UP000663829"/>
    </source>
</evidence>
<dbReference type="InterPro" id="IPR021109">
    <property type="entry name" value="Peptidase_aspartic_dom_sf"/>
</dbReference>
<dbReference type="OrthoDB" id="771136at2759"/>
<dbReference type="PROSITE" id="PS51767">
    <property type="entry name" value="PEPTIDASE_A1"/>
    <property type="match status" value="1"/>
</dbReference>
<dbReference type="PANTHER" id="PTHR47966:SF51">
    <property type="entry name" value="BETA-SITE APP-CLEAVING ENZYME, ISOFORM A-RELATED"/>
    <property type="match status" value="1"/>
</dbReference>
<dbReference type="EMBL" id="CAJOBC010003852">
    <property type="protein sequence ID" value="CAF3803451.1"/>
    <property type="molecule type" value="Genomic_DNA"/>
</dbReference>
<evidence type="ECO:0000256" key="4">
    <source>
        <dbReference type="RuleBase" id="RU000454"/>
    </source>
</evidence>
<evidence type="ECO:0000256" key="1">
    <source>
        <dbReference type="ARBA" id="ARBA00007447"/>
    </source>
</evidence>
<name>A0A814J511_9BILA</name>
<evidence type="ECO:0000313" key="6">
    <source>
        <dbReference type="EMBL" id="CAF1032653.1"/>
    </source>
</evidence>